<proteinExistence type="predicted"/>
<protein>
    <submittedName>
        <fullName evidence="1">Uncharacterized protein</fullName>
    </submittedName>
</protein>
<dbReference type="EMBL" id="LT670817">
    <property type="protein sequence ID" value="SHH96146.1"/>
    <property type="molecule type" value="Genomic_DNA"/>
</dbReference>
<dbReference type="OrthoDB" id="9801741at2"/>
<dbReference type="AlphaFoldDB" id="A0A1M5X8Q0"/>
<name>A0A1M5X8Q0_9BRAD</name>
<gene>
    <name evidence="1" type="ORF">SAMN05443248_7128</name>
</gene>
<accession>A0A1M5X8Q0</accession>
<dbReference type="Proteomes" id="UP000189796">
    <property type="component" value="Chromosome I"/>
</dbReference>
<evidence type="ECO:0000313" key="1">
    <source>
        <dbReference type="EMBL" id="SHH96146.1"/>
    </source>
</evidence>
<organism evidence="1 2">
    <name type="scientific">Bradyrhizobium erythrophlei</name>
    <dbReference type="NCBI Taxonomy" id="1437360"/>
    <lineage>
        <taxon>Bacteria</taxon>
        <taxon>Pseudomonadati</taxon>
        <taxon>Pseudomonadota</taxon>
        <taxon>Alphaproteobacteria</taxon>
        <taxon>Hyphomicrobiales</taxon>
        <taxon>Nitrobacteraceae</taxon>
        <taxon>Bradyrhizobium</taxon>
    </lineage>
</organism>
<reference evidence="1 2" key="1">
    <citation type="submission" date="2016-11" db="EMBL/GenBank/DDBJ databases">
        <authorList>
            <person name="Jaros S."/>
            <person name="Januszkiewicz K."/>
            <person name="Wedrychowicz H."/>
        </authorList>
    </citation>
    <scope>NUCLEOTIDE SEQUENCE [LARGE SCALE GENOMIC DNA]</scope>
    <source>
        <strain evidence="1 2">GAS138</strain>
    </source>
</reference>
<evidence type="ECO:0000313" key="2">
    <source>
        <dbReference type="Proteomes" id="UP000189796"/>
    </source>
</evidence>
<sequence>MSAELVDLNRIVLNLARSREFPGGSSRHGYDFIAPLDSQGRIDPLLWKKYRNYCRVRRFWAGEEDEIGRLVHKPGGAEHARWVFDYNPDADDDDEAGYKFGVHAFLPGEYVSISGHDGKRQTFRVVTVDPVVLSMALIKSFELEIKARSLTAVNDR</sequence>